<organism evidence="3">
    <name type="scientific">Onchocerca flexuosa</name>
    <dbReference type="NCBI Taxonomy" id="387005"/>
    <lineage>
        <taxon>Eukaryota</taxon>
        <taxon>Metazoa</taxon>
        <taxon>Ecdysozoa</taxon>
        <taxon>Nematoda</taxon>
        <taxon>Chromadorea</taxon>
        <taxon>Rhabditida</taxon>
        <taxon>Spirurina</taxon>
        <taxon>Spiruromorpha</taxon>
        <taxon>Filarioidea</taxon>
        <taxon>Onchocercidae</taxon>
        <taxon>Onchocerca</taxon>
    </lineage>
</organism>
<evidence type="ECO:0000313" key="3">
    <source>
        <dbReference type="WBParaSite" id="OFLC_0000549601-mRNA-1"/>
    </source>
</evidence>
<dbReference type="Proteomes" id="UP000267606">
    <property type="component" value="Unassembled WGS sequence"/>
</dbReference>
<accession>A0A183HDD5</accession>
<reference evidence="3" key="1">
    <citation type="submission" date="2016-06" db="UniProtKB">
        <authorList>
            <consortium name="WormBaseParasite"/>
        </authorList>
    </citation>
    <scope>IDENTIFICATION</scope>
</reference>
<dbReference type="STRING" id="387005.A0A183HDD5"/>
<protein>
    <submittedName>
        <fullName evidence="3">Alba domain-containing protein</fullName>
    </submittedName>
</protein>
<sequence>MSYFLRNFDLAESRTSIASPNVSLHPSKENNFAHPKVTSCQYAQLLKYCARLPQRGHILRFPTVRRRSIHNASTDFDTDAGWEGDRFRVMIVGEEKRGTDGTDHGFQAASLDLSPYLEILATPSTFGVVAIARAIILKYAPLLKVTLSSFGDNRIDSQPVVEVECKDETLEKVSICSLKKSLVKLIYSNEK</sequence>
<dbReference type="EMBL" id="UZAJ01004756">
    <property type="protein sequence ID" value="VDO43364.1"/>
    <property type="molecule type" value="Genomic_DNA"/>
</dbReference>
<dbReference type="WBParaSite" id="OFLC_0000549601-mRNA-1">
    <property type="protein sequence ID" value="OFLC_0000549601-mRNA-1"/>
    <property type="gene ID" value="OFLC_0000549601"/>
</dbReference>
<gene>
    <name evidence="1" type="ORF">OFLC_LOCUS5496</name>
</gene>
<reference evidence="1 2" key="2">
    <citation type="submission" date="2018-11" db="EMBL/GenBank/DDBJ databases">
        <authorList>
            <consortium name="Pathogen Informatics"/>
        </authorList>
    </citation>
    <scope>NUCLEOTIDE SEQUENCE [LARGE SCALE GENOMIC DNA]</scope>
</reference>
<keyword evidence="2" id="KW-1185">Reference proteome</keyword>
<name>A0A183HDD5_9BILA</name>
<dbReference type="AlphaFoldDB" id="A0A183HDD5"/>
<evidence type="ECO:0000313" key="1">
    <source>
        <dbReference type="EMBL" id="VDO43364.1"/>
    </source>
</evidence>
<proteinExistence type="predicted"/>
<evidence type="ECO:0000313" key="2">
    <source>
        <dbReference type="Proteomes" id="UP000267606"/>
    </source>
</evidence>